<comment type="similarity">
    <text evidence="2">Belongs to the EamA transporter family.</text>
</comment>
<dbReference type="Proteomes" id="UP000282002">
    <property type="component" value="Chromosome"/>
</dbReference>
<dbReference type="RefSeq" id="WP_125327056.1">
    <property type="nucleotide sequence ID" value="NZ_CP034328.1"/>
</dbReference>
<sequence>MHRKDRLDVFGGSVLLGVTLLLSFNQIIVKLVNDGLQPVFFAGLRSALAIFFVWAWLAYKGRPPRLHRAALGPGLLMGAVFAAEFLCLFLALDLTTVGRASVIMYSMPVWFAIMAHFGLGEPISRQKAAGLSLAFAGCAWAIFSRPDTGEASLAGDLLALGAALGWAGTAFVARRPVMRAEGPEMQLFWMVLVSAPLLLLAAPLFGPLIRDLQPIHLVGLVFQASVVVAGGFIAWLWLMSVYPSSTVASFSFLTPIFAICLGALIFGETVTWAILGAAALVAAGIVLINRPTGPRGQG</sequence>
<comment type="subcellular location">
    <subcellularLocation>
        <location evidence="1">Membrane</location>
        <topology evidence="1">Multi-pass membrane protein</topology>
    </subcellularLocation>
</comment>
<evidence type="ECO:0000313" key="9">
    <source>
        <dbReference type="Proteomes" id="UP000282002"/>
    </source>
</evidence>
<accession>A0A3S8UBK2</accession>
<feature type="transmembrane region" description="Helical" evidence="6">
    <location>
        <begin position="245"/>
        <end position="266"/>
    </location>
</feature>
<dbReference type="KEGG" id="taw:EI545_19660"/>
<evidence type="ECO:0000256" key="5">
    <source>
        <dbReference type="ARBA" id="ARBA00023136"/>
    </source>
</evidence>
<keyword evidence="4 6" id="KW-1133">Transmembrane helix</keyword>
<feature type="domain" description="EamA" evidence="7">
    <location>
        <begin position="13"/>
        <end position="141"/>
    </location>
</feature>
<evidence type="ECO:0000256" key="2">
    <source>
        <dbReference type="ARBA" id="ARBA00007362"/>
    </source>
</evidence>
<evidence type="ECO:0000256" key="6">
    <source>
        <dbReference type="SAM" id="Phobius"/>
    </source>
</evidence>
<feature type="transmembrane region" description="Helical" evidence="6">
    <location>
        <begin position="215"/>
        <end position="238"/>
    </location>
</feature>
<evidence type="ECO:0000259" key="7">
    <source>
        <dbReference type="Pfam" id="PF00892"/>
    </source>
</evidence>
<feature type="transmembrane region" description="Helical" evidence="6">
    <location>
        <begin position="128"/>
        <end position="145"/>
    </location>
</feature>
<proteinExistence type="inferred from homology"/>
<feature type="transmembrane region" description="Helical" evidence="6">
    <location>
        <begin position="98"/>
        <end position="119"/>
    </location>
</feature>
<keyword evidence="3 6" id="KW-0812">Transmembrane</keyword>
<feature type="transmembrane region" description="Helical" evidence="6">
    <location>
        <begin position="187"/>
        <end position="209"/>
    </location>
</feature>
<dbReference type="OrthoDB" id="184388at2"/>
<dbReference type="InterPro" id="IPR000620">
    <property type="entry name" value="EamA_dom"/>
</dbReference>
<dbReference type="PANTHER" id="PTHR32322">
    <property type="entry name" value="INNER MEMBRANE TRANSPORTER"/>
    <property type="match status" value="1"/>
</dbReference>
<keyword evidence="5 6" id="KW-0472">Membrane</keyword>
<dbReference type="Gene3D" id="1.10.3730.20">
    <property type="match status" value="1"/>
</dbReference>
<gene>
    <name evidence="8" type="ORF">EI545_19660</name>
</gene>
<dbReference type="EMBL" id="CP034328">
    <property type="protein sequence ID" value="AZL60845.1"/>
    <property type="molecule type" value="Genomic_DNA"/>
</dbReference>
<dbReference type="AlphaFoldDB" id="A0A3S8UBK2"/>
<evidence type="ECO:0000256" key="3">
    <source>
        <dbReference type="ARBA" id="ARBA00022692"/>
    </source>
</evidence>
<dbReference type="Pfam" id="PF00892">
    <property type="entry name" value="EamA"/>
    <property type="match status" value="2"/>
</dbReference>
<dbReference type="PANTHER" id="PTHR32322:SF2">
    <property type="entry name" value="EAMA DOMAIN-CONTAINING PROTEIN"/>
    <property type="match status" value="1"/>
</dbReference>
<name>A0A3S8UBK2_9RHOB</name>
<feature type="transmembrane region" description="Helical" evidence="6">
    <location>
        <begin position="272"/>
        <end position="289"/>
    </location>
</feature>
<feature type="transmembrane region" description="Helical" evidence="6">
    <location>
        <begin position="71"/>
        <end position="92"/>
    </location>
</feature>
<evidence type="ECO:0000256" key="1">
    <source>
        <dbReference type="ARBA" id="ARBA00004141"/>
    </source>
</evidence>
<dbReference type="InterPro" id="IPR050638">
    <property type="entry name" value="AA-Vitamin_Transporters"/>
</dbReference>
<feature type="transmembrane region" description="Helical" evidence="6">
    <location>
        <begin position="7"/>
        <end position="28"/>
    </location>
</feature>
<dbReference type="SUPFAM" id="SSF103481">
    <property type="entry name" value="Multidrug resistance efflux transporter EmrE"/>
    <property type="match status" value="2"/>
</dbReference>
<organism evidence="8 9">
    <name type="scientific">Tabrizicola piscis</name>
    <dbReference type="NCBI Taxonomy" id="2494374"/>
    <lineage>
        <taxon>Bacteria</taxon>
        <taxon>Pseudomonadati</taxon>
        <taxon>Pseudomonadota</taxon>
        <taxon>Alphaproteobacteria</taxon>
        <taxon>Rhodobacterales</taxon>
        <taxon>Paracoccaceae</taxon>
        <taxon>Tabrizicola</taxon>
    </lineage>
</organism>
<feature type="domain" description="EamA" evidence="7">
    <location>
        <begin position="154"/>
        <end position="289"/>
    </location>
</feature>
<evidence type="ECO:0000256" key="4">
    <source>
        <dbReference type="ARBA" id="ARBA00022989"/>
    </source>
</evidence>
<evidence type="ECO:0000313" key="8">
    <source>
        <dbReference type="EMBL" id="AZL60845.1"/>
    </source>
</evidence>
<keyword evidence="9" id="KW-1185">Reference proteome</keyword>
<dbReference type="GO" id="GO:0016020">
    <property type="term" value="C:membrane"/>
    <property type="evidence" value="ECO:0007669"/>
    <property type="project" value="UniProtKB-SubCell"/>
</dbReference>
<dbReference type="InterPro" id="IPR037185">
    <property type="entry name" value="EmrE-like"/>
</dbReference>
<reference evidence="8 9" key="1">
    <citation type="submission" date="2018-12" db="EMBL/GenBank/DDBJ databases">
        <title>Complete genome sequencing of Tabrizicola sp. K13M18.</title>
        <authorList>
            <person name="Bae J.-W."/>
        </authorList>
    </citation>
    <scope>NUCLEOTIDE SEQUENCE [LARGE SCALE GENOMIC DNA]</scope>
    <source>
        <strain evidence="8 9">K13M18</strain>
    </source>
</reference>
<feature type="transmembrane region" description="Helical" evidence="6">
    <location>
        <begin position="40"/>
        <end position="59"/>
    </location>
</feature>
<feature type="transmembrane region" description="Helical" evidence="6">
    <location>
        <begin position="157"/>
        <end position="175"/>
    </location>
</feature>
<protein>
    <submittedName>
        <fullName evidence="8">DMT family transporter</fullName>
    </submittedName>
</protein>